<proteinExistence type="predicted"/>
<dbReference type="PANTHER" id="PTHR28106:SF1">
    <property type="entry name" value="MITOCHONDRIAL ATPASE COMPLEX SUBUNIT ATP10"/>
    <property type="match status" value="1"/>
</dbReference>
<keyword evidence="2" id="KW-1185">Reference proteome</keyword>
<dbReference type="EMBL" id="VCYH01000002">
    <property type="protein sequence ID" value="MDN7023871.1"/>
    <property type="molecule type" value="Genomic_DNA"/>
</dbReference>
<comment type="caution">
    <text evidence="1">The sequence shown here is derived from an EMBL/GenBank/DDBJ whole genome shotgun (WGS) entry which is preliminary data.</text>
</comment>
<dbReference type="InterPro" id="IPR007849">
    <property type="entry name" value="ATP10"/>
</dbReference>
<dbReference type="Proteomes" id="UP001168338">
    <property type="component" value="Unassembled WGS sequence"/>
</dbReference>
<evidence type="ECO:0008006" key="3">
    <source>
        <dbReference type="Google" id="ProtNLM"/>
    </source>
</evidence>
<evidence type="ECO:0000313" key="2">
    <source>
        <dbReference type="Proteomes" id="UP001168338"/>
    </source>
</evidence>
<dbReference type="Pfam" id="PF05176">
    <property type="entry name" value="ATP-synt_10"/>
    <property type="match status" value="1"/>
</dbReference>
<evidence type="ECO:0000313" key="1">
    <source>
        <dbReference type="EMBL" id="MDN7023871.1"/>
    </source>
</evidence>
<name>A0ABT8M7H0_9EURY</name>
<dbReference type="PANTHER" id="PTHR28106">
    <property type="entry name" value="MITOCHONDRIAL ATPASE COMPLEX SUBUNIT ATP10"/>
    <property type="match status" value="1"/>
</dbReference>
<reference evidence="1" key="1">
    <citation type="submission" date="2019-05" db="EMBL/GenBank/DDBJ databases">
        <title>Methanoculleus sp. FWC-SCC1, a methanogenic archaeon isolated from deep marine cold seep.</title>
        <authorList>
            <person name="Chen Y.-W."/>
            <person name="Chen S.-C."/>
            <person name="Teng N.-H."/>
            <person name="Lai M.-C."/>
        </authorList>
    </citation>
    <scope>NUCLEOTIDE SEQUENCE</scope>
    <source>
        <strain evidence="1">FWC-SCC1</strain>
    </source>
</reference>
<organism evidence="1 2">
    <name type="scientific">Methanoculleus frigidifontis</name>
    <dbReference type="NCBI Taxonomy" id="2584085"/>
    <lineage>
        <taxon>Archaea</taxon>
        <taxon>Methanobacteriati</taxon>
        <taxon>Methanobacteriota</taxon>
        <taxon>Stenosarchaea group</taxon>
        <taxon>Methanomicrobia</taxon>
        <taxon>Methanomicrobiales</taxon>
        <taxon>Methanomicrobiaceae</taxon>
        <taxon>Methanoculleus</taxon>
    </lineage>
</organism>
<sequence>MNLRIWRLSRVFIISLSHCRGMAGRTGSTEPIFAVENRPFPHLSATSLDGTAVTLPDDLRGSLAFIVVAFPRWVQPVQETWTGPFEKAFAGNPRVKAYMVVAVAGRLEASLADRVDEALRGVLPPERHGRVLTYAGDLDEYAGQLGLDDISLAYLYLVDGEGVIRWAEKGAATPEGFDRLLEIARTILAEYR</sequence>
<accession>A0ABT8M7H0</accession>
<gene>
    <name evidence="1" type="ORF">FGU65_03015</name>
</gene>
<protein>
    <recommendedName>
        <fullName evidence="3">Redoxin domain-containing protein</fullName>
    </recommendedName>
</protein>